<comment type="function">
    <text evidence="17">Possesses calcium-dependent ppGpp (guanosine 3'-diphosphate 5'-diphosphate) synthetase activity in vitro and is able to functionally complement E.coli relA mutants. May be involved in a rapid plant ppGpp-mediated response to pathogens and other stresses.</text>
</comment>
<evidence type="ECO:0000256" key="11">
    <source>
        <dbReference type="ARBA" id="ARBA00022837"/>
    </source>
</evidence>
<keyword evidence="7" id="KW-0479">Metal-binding</keyword>
<proteinExistence type="inferred from homology"/>
<dbReference type="InterPro" id="IPR018247">
    <property type="entry name" value="EF_Hand_1_Ca_BS"/>
</dbReference>
<keyword evidence="6" id="KW-0808">Transferase</keyword>
<comment type="catalytic activity">
    <reaction evidence="16">
        <text>GTP + ATP = guanosine 3'-diphosphate 5'-triphosphate + AMP</text>
        <dbReference type="Rhea" id="RHEA:22088"/>
        <dbReference type="ChEBI" id="CHEBI:30616"/>
        <dbReference type="ChEBI" id="CHEBI:37565"/>
        <dbReference type="ChEBI" id="CHEBI:142410"/>
        <dbReference type="ChEBI" id="CHEBI:456215"/>
        <dbReference type="EC" id="2.7.6.5"/>
    </reaction>
    <physiologicalReaction direction="right-to-left" evidence="16">
        <dbReference type="Rhea" id="RHEA:22090"/>
    </physiologicalReaction>
</comment>
<dbReference type="InterPro" id="IPR007685">
    <property type="entry name" value="RelA_SpoT"/>
</dbReference>
<evidence type="ECO:0000313" key="21">
    <source>
        <dbReference type="EMBL" id="KAG6531381.1"/>
    </source>
</evidence>
<feature type="domain" description="HD" evidence="20">
    <location>
        <begin position="126"/>
        <end position="226"/>
    </location>
</feature>
<protein>
    <recommendedName>
        <fullName evidence="3">GTP diphosphokinase</fullName>
        <ecNumber evidence="3">2.7.6.5</ecNumber>
    </recommendedName>
</protein>
<evidence type="ECO:0000256" key="6">
    <source>
        <dbReference type="ARBA" id="ARBA00022679"/>
    </source>
</evidence>
<evidence type="ECO:0000256" key="9">
    <source>
        <dbReference type="ARBA" id="ARBA00022741"/>
    </source>
</evidence>
<dbReference type="PROSITE" id="PS00018">
    <property type="entry name" value="EF_HAND_1"/>
    <property type="match status" value="2"/>
</dbReference>
<comment type="caution">
    <text evidence="21">The sequence shown here is derived from an EMBL/GenBank/DDBJ whole genome shotgun (WGS) entry which is preliminary data.</text>
</comment>
<evidence type="ECO:0000256" key="13">
    <source>
        <dbReference type="ARBA" id="ARBA00022946"/>
    </source>
</evidence>
<dbReference type="OrthoDB" id="427950at2759"/>
<keyword evidence="22" id="KW-1185">Reference proteome</keyword>
<dbReference type="GO" id="GO:0005509">
    <property type="term" value="F:calcium ion binding"/>
    <property type="evidence" value="ECO:0007669"/>
    <property type="project" value="InterPro"/>
</dbReference>
<dbReference type="FunFam" id="3.30.460.10:FF:000025">
    <property type="entry name" value="probable GTP diphosphokinase CRSH, chloroplastic"/>
    <property type="match status" value="1"/>
</dbReference>
<keyword evidence="10" id="KW-0418">Kinase</keyword>
<evidence type="ECO:0000256" key="2">
    <source>
        <dbReference type="ARBA" id="ARBA00007476"/>
    </source>
</evidence>
<evidence type="ECO:0000259" key="20">
    <source>
        <dbReference type="PROSITE" id="PS51831"/>
    </source>
</evidence>
<keyword evidence="4" id="KW-0150">Chloroplast</keyword>
<keyword evidence="13" id="KW-0809">Transit peptide</keyword>
<comment type="subcellular location">
    <subcellularLocation>
        <location evidence="1">Plastid</location>
        <location evidence="1">Chloroplast</location>
    </subcellularLocation>
</comment>
<dbReference type="FunFam" id="1.10.3210.10:FF:000019">
    <property type="entry name" value="Probable GTP diphosphokinase CRSH, chloroplastic"/>
    <property type="match status" value="1"/>
</dbReference>
<evidence type="ECO:0000256" key="7">
    <source>
        <dbReference type="ARBA" id="ARBA00022723"/>
    </source>
</evidence>
<dbReference type="Pfam" id="PF13328">
    <property type="entry name" value="HD_4"/>
    <property type="match status" value="1"/>
</dbReference>
<evidence type="ECO:0000256" key="5">
    <source>
        <dbReference type="ARBA" id="ARBA00022640"/>
    </source>
</evidence>
<name>A0A8J5I179_ZINOF</name>
<dbReference type="PANTHER" id="PTHR21262">
    <property type="entry name" value="GUANOSINE-3',5'-BIS DIPHOSPHATE 3'-PYROPHOSPHOHYDROLASE"/>
    <property type="match status" value="1"/>
</dbReference>
<organism evidence="21 22">
    <name type="scientific">Zingiber officinale</name>
    <name type="common">Ginger</name>
    <name type="synonym">Amomum zingiber</name>
    <dbReference type="NCBI Taxonomy" id="94328"/>
    <lineage>
        <taxon>Eukaryota</taxon>
        <taxon>Viridiplantae</taxon>
        <taxon>Streptophyta</taxon>
        <taxon>Embryophyta</taxon>
        <taxon>Tracheophyta</taxon>
        <taxon>Spermatophyta</taxon>
        <taxon>Magnoliopsida</taxon>
        <taxon>Liliopsida</taxon>
        <taxon>Zingiberales</taxon>
        <taxon>Zingiberaceae</taxon>
        <taxon>Zingiber</taxon>
    </lineage>
</organism>
<dbReference type="GO" id="GO:0009507">
    <property type="term" value="C:chloroplast"/>
    <property type="evidence" value="ECO:0007669"/>
    <property type="project" value="UniProtKB-SubCell"/>
</dbReference>
<keyword evidence="8" id="KW-0677">Repeat</keyword>
<dbReference type="CDD" id="cd00051">
    <property type="entry name" value="EFh"/>
    <property type="match status" value="1"/>
</dbReference>
<dbReference type="PANTHER" id="PTHR21262:SF12">
    <property type="entry name" value="GTP DIPHOSPHOKINASE CRSH, CHLOROPLASTIC-RELATED"/>
    <property type="match status" value="1"/>
</dbReference>
<dbReference type="SMART" id="SM00054">
    <property type="entry name" value="EFh"/>
    <property type="match status" value="2"/>
</dbReference>
<dbReference type="EC" id="2.7.6.5" evidence="3"/>
<keyword evidence="12" id="KW-0067">ATP-binding</keyword>
<evidence type="ECO:0000256" key="3">
    <source>
        <dbReference type="ARBA" id="ARBA00013251"/>
    </source>
</evidence>
<dbReference type="PROSITE" id="PS50222">
    <property type="entry name" value="EF_HAND_2"/>
    <property type="match status" value="2"/>
</dbReference>
<evidence type="ECO:0000256" key="1">
    <source>
        <dbReference type="ARBA" id="ARBA00004229"/>
    </source>
</evidence>
<keyword evidence="5" id="KW-0934">Plastid</keyword>
<dbReference type="Pfam" id="PF04607">
    <property type="entry name" value="RelA_SpoT"/>
    <property type="match status" value="1"/>
</dbReference>
<feature type="region of interest" description="Disordered" evidence="18">
    <location>
        <begin position="52"/>
        <end position="71"/>
    </location>
</feature>
<dbReference type="InterPro" id="IPR006674">
    <property type="entry name" value="HD_domain"/>
</dbReference>
<evidence type="ECO:0000313" key="22">
    <source>
        <dbReference type="Proteomes" id="UP000734854"/>
    </source>
</evidence>
<accession>A0A8J5I179</accession>
<keyword evidence="14" id="KW-0346">Stress response</keyword>
<evidence type="ECO:0000256" key="18">
    <source>
        <dbReference type="SAM" id="MobiDB-lite"/>
    </source>
</evidence>
<dbReference type="GO" id="GO:0016301">
    <property type="term" value="F:kinase activity"/>
    <property type="evidence" value="ECO:0007669"/>
    <property type="project" value="UniProtKB-KW"/>
</dbReference>
<sequence length="592" mass="66647">MSVVSSPLRHHCYYHPRRPLFQKYALDHRLLILPFPPSPLRDLAVRISFSSSISPSDGPSSPSNPPMVEQPGGKMVVELVGAFNDLTGRMGGALSTTSSSWLLFKALKLSIPLLQSLPIASDGRPPLSRALSVACLLADLQMDAEVISAGMLREALEAGAITLYEVKSQISTSISHLLHETMRLSRIPSKFEISDDESANALRRYCLSFYDIRAVVLELVGKLDMMRHLDHLPRYLQQIKSLEVLKIYAPLAHAVGIGALSTELEDLSFRYLFPYSYLYLDTWLRSYETDVGPLLDAYKEQLLEVLEVDTELQLMVNDISVNGRYKSRFSTMKKLLRDGRRPEEVNDLLGLRVILNPRPGDDMLERGKRACYRTHEIIQSLWKEVPSRTKNYIARPKKNGYRSLHVAVDVSEKGRVRPLLEIQIRTKQMDSLASGGAASHSLYKAGVTDPDEAKRLKAIMMTAAELAALRLKDLPSTDHKGLEIDHRNRIFHLLDKNGDGRISIEELTEVMEELGAGSKDAQELMQLLDSNCDGSLSSEEFNLFQRQVEFMRNMEEKDDQYRAILGKKLQMSDSTGLMQVYRKELGSKLALS</sequence>
<evidence type="ECO:0000256" key="17">
    <source>
        <dbReference type="ARBA" id="ARBA00060331"/>
    </source>
</evidence>
<evidence type="ECO:0000256" key="16">
    <source>
        <dbReference type="ARBA" id="ARBA00051333"/>
    </source>
</evidence>
<evidence type="ECO:0000256" key="14">
    <source>
        <dbReference type="ARBA" id="ARBA00023016"/>
    </source>
</evidence>
<dbReference type="Pfam" id="PF13499">
    <property type="entry name" value="EF-hand_7"/>
    <property type="match status" value="1"/>
</dbReference>
<gene>
    <name evidence="21" type="ORF">ZIOFF_005187</name>
</gene>
<dbReference type="EMBL" id="JACMSC010000002">
    <property type="protein sequence ID" value="KAG6531381.1"/>
    <property type="molecule type" value="Genomic_DNA"/>
</dbReference>
<evidence type="ECO:0000256" key="10">
    <source>
        <dbReference type="ARBA" id="ARBA00022777"/>
    </source>
</evidence>
<evidence type="ECO:0000256" key="8">
    <source>
        <dbReference type="ARBA" id="ARBA00022737"/>
    </source>
</evidence>
<keyword evidence="11" id="KW-0106">Calcium</keyword>
<dbReference type="PROSITE" id="PS51831">
    <property type="entry name" value="HD"/>
    <property type="match status" value="1"/>
</dbReference>
<dbReference type="FunFam" id="1.10.238.10:FF:000287">
    <property type="entry name" value="Probable GTP diphosphokinase CRSH, chloroplastic"/>
    <property type="match status" value="1"/>
</dbReference>
<dbReference type="CDD" id="cd05399">
    <property type="entry name" value="NT_Rel-Spo_like"/>
    <property type="match status" value="1"/>
</dbReference>
<evidence type="ECO:0000256" key="4">
    <source>
        <dbReference type="ARBA" id="ARBA00022528"/>
    </source>
</evidence>
<dbReference type="AlphaFoldDB" id="A0A8J5I179"/>
<dbReference type="GO" id="GO:0005525">
    <property type="term" value="F:GTP binding"/>
    <property type="evidence" value="ECO:0007669"/>
    <property type="project" value="UniProtKB-KW"/>
</dbReference>
<evidence type="ECO:0000256" key="15">
    <source>
        <dbReference type="ARBA" id="ARBA00023134"/>
    </source>
</evidence>
<feature type="domain" description="EF-hand" evidence="19">
    <location>
        <begin position="482"/>
        <end position="517"/>
    </location>
</feature>
<reference evidence="21 22" key="1">
    <citation type="submission" date="2020-08" db="EMBL/GenBank/DDBJ databases">
        <title>Plant Genome Project.</title>
        <authorList>
            <person name="Zhang R.-G."/>
        </authorList>
    </citation>
    <scope>NUCLEOTIDE SEQUENCE [LARGE SCALE GENOMIC DNA]</scope>
    <source>
        <tissue evidence="21">Rhizome</tissue>
    </source>
</reference>
<evidence type="ECO:0000259" key="19">
    <source>
        <dbReference type="PROSITE" id="PS50222"/>
    </source>
</evidence>
<evidence type="ECO:0000256" key="12">
    <source>
        <dbReference type="ARBA" id="ARBA00022840"/>
    </source>
</evidence>
<keyword evidence="9" id="KW-0547">Nucleotide-binding</keyword>
<comment type="similarity">
    <text evidence="2">Belongs to the RelA/SpoT family.</text>
</comment>
<keyword evidence="15" id="KW-0342">GTP-binding</keyword>
<dbReference type="GO" id="GO:0015969">
    <property type="term" value="P:guanosine tetraphosphate metabolic process"/>
    <property type="evidence" value="ECO:0007669"/>
    <property type="project" value="InterPro"/>
</dbReference>
<dbReference type="InterPro" id="IPR002048">
    <property type="entry name" value="EF_hand_dom"/>
</dbReference>
<feature type="domain" description="EF-hand" evidence="19">
    <location>
        <begin position="519"/>
        <end position="551"/>
    </location>
</feature>
<dbReference type="SMART" id="SM00954">
    <property type="entry name" value="RelA_SpoT"/>
    <property type="match status" value="1"/>
</dbReference>
<dbReference type="Proteomes" id="UP000734854">
    <property type="component" value="Unassembled WGS sequence"/>
</dbReference>
<feature type="compositionally biased region" description="Low complexity" evidence="18">
    <location>
        <begin position="52"/>
        <end position="61"/>
    </location>
</feature>
<dbReference type="GO" id="GO:0008728">
    <property type="term" value="F:GTP diphosphokinase activity"/>
    <property type="evidence" value="ECO:0007669"/>
    <property type="project" value="UniProtKB-EC"/>
</dbReference>
<dbReference type="GO" id="GO:0005524">
    <property type="term" value="F:ATP binding"/>
    <property type="evidence" value="ECO:0007669"/>
    <property type="project" value="UniProtKB-KW"/>
</dbReference>